<proteinExistence type="predicted"/>
<dbReference type="RefSeq" id="WP_204793857.1">
    <property type="nucleotide sequence ID" value="NZ_JACSNQ010000022.1"/>
</dbReference>
<dbReference type="PANTHER" id="PTHR35532:SF5">
    <property type="entry name" value="CARBOHYDRATE-BINDING DOMAIN-CONTAINING PROTEIN"/>
    <property type="match status" value="1"/>
</dbReference>
<feature type="domain" description="Transglutaminase-like" evidence="1">
    <location>
        <begin position="120"/>
        <end position="206"/>
    </location>
</feature>
<dbReference type="Gene3D" id="2.60.40.1120">
    <property type="entry name" value="Carboxypeptidase-like, regulatory domain"/>
    <property type="match status" value="1"/>
</dbReference>
<dbReference type="EMBL" id="JACSNQ010000022">
    <property type="protein sequence ID" value="MBM6775523.1"/>
    <property type="molecule type" value="Genomic_DNA"/>
</dbReference>
<sequence>MSLSDELADYAAARFDARRPHLGEKARQIEADLQTLPIDEAVLTRYFYATLPLTDVFDTPFEVLATTARHALMLRESRPETAALPEDVFVHYVACPRVNNEPLDRCREALWETLAPRVAGMSAEQAVIEVNYWCAEVATYQSTDGRTLGALGVIAGAAGRCGEESTLLVSALRAVGIPARQLYVPWWAHCDDNHAWVEAYAGGAWHYLGACEPEEALDRGWFTAAAGRAPMVATRLFSDFGCAPEDVLMRSGCSVTVGVTQSYAASSPLEVRVFGVDGKPAAGATVALEVLNMAGWRPLVTLTADDEGRCRAVLGHGSVRVHASRGSFMAEKDVDTARVSEVRLALSAARVNECNSGWRALDVRAPEDHPAPSGALTPEMAERGRTRKAAADGRRLAGVAAARAHAERLAARAAKLRPGDDAALAARVLTGSLGNADEVFAFLTAGPEPERLTLLAGLAPKDWLDLKADVLEGHLAAALAGRDAALARLGAAGLGPDAARETWERSVLCPRIGLEHLGAWRPALPAALPADLAALVGRDPRAAWTLLCDNLGFSPAEHLAKLVGSPVGALASGEASEVTRRTLFVAACRSLGVAARLAETDGRAEVLDAGRWACVEDAPAAERTVPLRLTCDDGRTPVYGVDWSLARLGTSMQVGGQELYGFFSLDLWGSEFADGALELEVPAGTYRLTTTVRLPNGNQQACERALAVDGPCEVALRLREPSVEDMLQRIPLPDVAALARPGTRGLSLMAFLELAEEPTEHLLNELAESAATVAAAGVGVTLMTPEGTDAATGDPTLGRALTALRGAGADVTLARDDFSWLPERLARRMFANPELLPLSVLADCRGDEPVGLFARGGYAVGTVELALRLAALA</sequence>
<comment type="caution">
    <text evidence="2">The sequence shown here is derived from an EMBL/GenBank/DDBJ whole genome shotgun (WGS) entry which is preliminary data.</text>
</comment>
<dbReference type="Proteomes" id="UP000712527">
    <property type="component" value="Unassembled WGS sequence"/>
</dbReference>
<gene>
    <name evidence="2" type="ORF">H9X80_08230</name>
</gene>
<keyword evidence="3" id="KW-1185">Reference proteome</keyword>
<protein>
    <recommendedName>
        <fullName evidence="1">Transglutaminase-like domain-containing protein</fullName>
    </recommendedName>
</protein>
<organism evidence="2 3">
    <name type="scientific">Olsenella profusa</name>
    <dbReference type="NCBI Taxonomy" id="138595"/>
    <lineage>
        <taxon>Bacteria</taxon>
        <taxon>Bacillati</taxon>
        <taxon>Actinomycetota</taxon>
        <taxon>Coriobacteriia</taxon>
        <taxon>Coriobacteriales</taxon>
        <taxon>Atopobiaceae</taxon>
        <taxon>Olsenella</taxon>
    </lineage>
</organism>
<reference evidence="2 3" key="1">
    <citation type="journal article" date="2021" name="Sci. Rep.">
        <title>The distribution of antibiotic resistance genes in chicken gut microbiota commensals.</title>
        <authorList>
            <person name="Juricova H."/>
            <person name="Matiasovicova J."/>
            <person name="Kubasova T."/>
            <person name="Cejkova D."/>
            <person name="Rychlik I."/>
        </authorList>
    </citation>
    <scope>NUCLEOTIDE SEQUENCE [LARGE SCALE GENOMIC DNA]</scope>
    <source>
        <strain evidence="2 3">An794</strain>
    </source>
</reference>
<evidence type="ECO:0000313" key="2">
    <source>
        <dbReference type="EMBL" id="MBM6775523.1"/>
    </source>
</evidence>
<accession>A0ABS2F4M7</accession>
<dbReference type="Pfam" id="PF01841">
    <property type="entry name" value="Transglut_core"/>
    <property type="match status" value="1"/>
</dbReference>
<evidence type="ECO:0000259" key="1">
    <source>
        <dbReference type="Pfam" id="PF01841"/>
    </source>
</evidence>
<dbReference type="Gene3D" id="3.10.620.30">
    <property type="match status" value="1"/>
</dbReference>
<dbReference type="SUPFAM" id="SSF54001">
    <property type="entry name" value="Cysteine proteinases"/>
    <property type="match status" value="1"/>
</dbReference>
<dbReference type="InterPro" id="IPR002931">
    <property type="entry name" value="Transglutaminase-like"/>
</dbReference>
<name>A0ABS2F4M7_9ACTN</name>
<dbReference type="PANTHER" id="PTHR35532">
    <property type="entry name" value="SIMILAR TO POLYHYDROXYALKANOATE DEPOLYMERASE"/>
    <property type="match status" value="1"/>
</dbReference>
<evidence type="ECO:0000313" key="3">
    <source>
        <dbReference type="Proteomes" id="UP000712527"/>
    </source>
</evidence>
<dbReference type="InterPro" id="IPR038765">
    <property type="entry name" value="Papain-like_cys_pep_sf"/>
</dbReference>